<dbReference type="Proteomes" id="UP000198711">
    <property type="component" value="Unassembled WGS sequence"/>
</dbReference>
<evidence type="ECO:0000313" key="6">
    <source>
        <dbReference type="EMBL" id="SDX35593.1"/>
    </source>
</evidence>
<keyword evidence="2" id="KW-0697">Rotamase</keyword>
<evidence type="ECO:0000313" key="7">
    <source>
        <dbReference type="Proteomes" id="UP000198711"/>
    </source>
</evidence>
<keyword evidence="4" id="KW-0732">Signal</keyword>
<dbReference type="PROSITE" id="PS51257">
    <property type="entry name" value="PROKAR_LIPOPROTEIN"/>
    <property type="match status" value="1"/>
</dbReference>
<protein>
    <recommendedName>
        <fullName evidence="1">peptidylprolyl isomerase</fullName>
        <ecNumber evidence="1">5.2.1.8</ecNumber>
    </recommendedName>
</protein>
<organism evidence="6 7">
    <name type="scientific">Hydrobacter penzbergensis</name>
    <dbReference type="NCBI Taxonomy" id="1235997"/>
    <lineage>
        <taxon>Bacteria</taxon>
        <taxon>Pseudomonadati</taxon>
        <taxon>Bacteroidota</taxon>
        <taxon>Chitinophagia</taxon>
        <taxon>Chitinophagales</taxon>
        <taxon>Chitinophagaceae</taxon>
        <taxon>Hydrobacter</taxon>
    </lineage>
</organism>
<feature type="chain" id="PRO_5036463608" description="peptidylprolyl isomerase" evidence="4">
    <location>
        <begin position="25"/>
        <end position="214"/>
    </location>
</feature>
<dbReference type="SUPFAM" id="SSF50891">
    <property type="entry name" value="Cyclophilin-like"/>
    <property type="match status" value="1"/>
</dbReference>
<evidence type="ECO:0000259" key="5">
    <source>
        <dbReference type="PROSITE" id="PS50072"/>
    </source>
</evidence>
<dbReference type="RefSeq" id="WP_092725624.1">
    <property type="nucleotide sequence ID" value="NZ_FNNO01000014.1"/>
</dbReference>
<dbReference type="InterPro" id="IPR044665">
    <property type="entry name" value="E_coli_cyclophilin_A-like"/>
</dbReference>
<dbReference type="GO" id="GO:0003755">
    <property type="term" value="F:peptidyl-prolyl cis-trans isomerase activity"/>
    <property type="evidence" value="ECO:0007669"/>
    <property type="project" value="UniProtKB-KW"/>
</dbReference>
<feature type="domain" description="PPIase cyclophilin-type" evidence="5">
    <location>
        <begin position="49"/>
        <end position="171"/>
    </location>
</feature>
<dbReference type="InterPro" id="IPR002130">
    <property type="entry name" value="Cyclophilin-type_PPIase_dom"/>
</dbReference>
<dbReference type="Gene3D" id="2.40.100.10">
    <property type="entry name" value="Cyclophilin-like"/>
    <property type="match status" value="1"/>
</dbReference>
<reference evidence="6 7" key="1">
    <citation type="submission" date="2016-10" db="EMBL/GenBank/DDBJ databases">
        <authorList>
            <person name="Varghese N."/>
            <person name="Submissions S."/>
        </authorList>
    </citation>
    <scope>NUCLEOTIDE SEQUENCE [LARGE SCALE GENOMIC DNA]</scope>
    <source>
        <strain evidence="6 7">DSM 25353</strain>
    </source>
</reference>
<dbReference type="AlphaFoldDB" id="A0A8X8IEJ7"/>
<dbReference type="PROSITE" id="PS50072">
    <property type="entry name" value="CSA_PPIASE_2"/>
    <property type="match status" value="1"/>
</dbReference>
<evidence type="ECO:0000256" key="1">
    <source>
        <dbReference type="ARBA" id="ARBA00013194"/>
    </source>
</evidence>
<keyword evidence="3 6" id="KW-0413">Isomerase</keyword>
<keyword evidence="7" id="KW-1185">Reference proteome</keyword>
<dbReference type="EMBL" id="FNNO01000014">
    <property type="protein sequence ID" value="SDX35593.1"/>
    <property type="molecule type" value="Genomic_DNA"/>
</dbReference>
<gene>
    <name evidence="6" type="ORF">SAMN05444410_11417</name>
</gene>
<name>A0A8X8IEJ7_9BACT</name>
<accession>A0A8X8IEJ7</accession>
<evidence type="ECO:0000256" key="2">
    <source>
        <dbReference type="ARBA" id="ARBA00023110"/>
    </source>
</evidence>
<sequence>MLKPVLLKGIFACSLLLSCLWPKAQVPDQAILHLRAPDTFKARFTTTKGAFVIEVYRNWSPLGADRLYQLIRSGFYNNSVLFRVQRNYVIQFGIANNPKVNRFWDTRKISDEPAKFNNEKAVISFARDGANNRATQLFINMADNHKLDTIFRNGVKGYTPVARVIKGMEVVASFYDAYGRSTLAHQDSVYLHGNQYFYQHFPGLDKIIVATILE</sequence>
<evidence type="ECO:0000256" key="4">
    <source>
        <dbReference type="SAM" id="SignalP"/>
    </source>
</evidence>
<evidence type="ECO:0000256" key="3">
    <source>
        <dbReference type="ARBA" id="ARBA00023235"/>
    </source>
</evidence>
<feature type="signal peptide" evidence="4">
    <location>
        <begin position="1"/>
        <end position="24"/>
    </location>
</feature>
<dbReference type="PANTHER" id="PTHR43246">
    <property type="entry name" value="PEPTIDYL-PROLYL CIS-TRANS ISOMERASE CYP38, CHLOROPLASTIC"/>
    <property type="match status" value="1"/>
</dbReference>
<dbReference type="Pfam" id="PF00160">
    <property type="entry name" value="Pro_isomerase"/>
    <property type="match status" value="1"/>
</dbReference>
<proteinExistence type="predicted"/>
<dbReference type="EC" id="5.2.1.8" evidence="1"/>
<comment type="caution">
    <text evidence="6">The sequence shown here is derived from an EMBL/GenBank/DDBJ whole genome shotgun (WGS) entry which is preliminary data.</text>
</comment>
<dbReference type="InterPro" id="IPR029000">
    <property type="entry name" value="Cyclophilin-like_dom_sf"/>
</dbReference>